<name>A0AAJ1QGJ6_9FLAO</name>
<dbReference type="EMBL" id="JACAGJ010000008">
    <property type="protein sequence ID" value="MDM1073675.1"/>
    <property type="molecule type" value="Genomic_DNA"/>
</dbReference>
<evidence type="ECO:0000313" key="2">
    <source>
        <dbReference type="Proteomes" id="UP001170959"/>
    </source>
</evidence>
<dbReference type="Proteomes" id="UP001170959">
    <property type="component" value="Unassembled WGS sequence"/>
</dbReference>
<proteinExistence type="predicted"/>
<comment type="caution">
    <text evidence="1">The sequence shown here is derived from an EMBL/GenBank/DDBJ whole genome shotgun (WGS) entry which is preliminary data.</text>
</comment>
<gene>
    <name evidence="1" type="ORF">HX001_14390</name>
</gene>
<dbReference type="RefSeq" id="WP_286494123.1">
    <property type="nucleotide sequence ID" value="NZ_JACAGJ010000008.1"/>
</dbReference>
<accession>A0AAJ1QGJ6</accession>
<reference evidence="1" key="2">
    <citation type="journal article" date="2022" name="Sci. Total Environ.">
        <title>Prevalence, transmission, and molecular epidemiology of tet(X)-positive bacteria among humans, animals, and environmental niches in China: An epidemiological, and genomic-based study.</title>
        <authorList>
            <person name="Dong N."/>
            <person name="Zeng Y."/>
            <person name="Cai C."/>
            <person name="Sun C."/>
            <person name="Lu J."/>
            <person name="Liu C."/>
            <person name="Zhou H."/>
            <person name="Sun Q."/>
            <person name="Shu L."/>
            <person name="Wang H."/>
            <person name="Wang Y."/>
            <person name="Wang S."/>
            <person name="Wu C."/>
            <person name="Chan E.W."/>
            <person name="Chen G."/>
            <person name="Shen Z."/>
            <person name="Chen S."/>
            <person name="Zhang R."/>
        </authorList>
    </citation>
    <scope>NUCLEOTIDE SEQUENCE</scope>
    <source>
        <strain evidence="1">R655-4</strain>
    </source>
</reference>
<reference evidence="1" key="1">
    <citation type="submission" date="2020-06" db="EMBL/GenBank/DDBJ databases">
        <authorList>
            <person name="Dong N."/>
        </authorList>
    </citation>
    <scope>NUCLEOTIDE SEQUENCE</scope>
    <source>
        <strain evidence="1">R655-4</strain>
    </source>
</reference>
<dbReference type="AlphaFoldDB" id="A0AAJ1QGJ6"/>
<protein>
    <submittedName>
        <fullName evidence="1">Uncharacterized protein</fullName>
    </submittedName>
</protein>
<organism evidence="1 2">
    <name type="scientific">Empedobacter brevis</name>
    <dbReference type="NCBI Taxonomy" id="247"/>
    <lineage>
        <taxon>Bacteria</taxon>
        <taxon>Pseudomonadati</taxon>
        <taxon>Bacteroidota</taxon>
        <taxon>Flavobacteriia</taxon>
        <taxon>Flavobacteriales</taxon>
        <taxon>Weeksellaceae</taxon>
        <taxon>Empedobacter</taxon>
    </lineage>
</organism>
<evidence type="ECO:0000313" key="1">
    <source>
        <dbReference type="EMBL" id="MDM1073675.1"/>
    </source>
</evidence>
<sequence>MQKHHKVLIGIDPDLEKSGVAIKQDTKLELLNLPFLKLTEKLKEIVNVHQIENIEVYIEKGELNKSNFHVKTIPKTVRDIKVYCAKIGANTGKNFAVASLIEELLIDLQLTYFIVKPTSKKRTHSEVSKLTKLPTKTNQEQRDALMLIIGR</sequence>